<organism evidence="10 11">
    <name type="scientific">Rhizomicrobium electricum</name>
    <dbReference type="NCBI Taxonomy" id="480070"/>
    <lineage>
        <taxon>Bacteria</taxon>
        <taxon>Pseudomonadati</taxon>
        <taxon>Pseudomonadota</taxon>
        <taxon>Alphaproteobacteria</taxon>
        <taxon>Micropepsales</taxon>
        <taxon>Micropepsaceae</taxon>
        <taxon>Rhizomicrobium</taxon>
    </lineage>
</organism>
<feature type="domain" description="HAMP" evidence="9">
    <location>
        <begin position="208"/>
        <end position="260"/>
    </location>
</feature>
<dbReference type="PRINTS" id="PR00260">
    <property type="entry name" value="CHEMTRNSDUCR"/>
</dbReference>
<evidence type="ECO:0000259" key="9">
    <source>
        <dbReference type="PROSITE" id="PS50885"/>
    </source>
</evidence>
<sequence>MRFSVKLRFVLCFGLIAATLACLSAVAVQSLSSLNDRLGLVMAGPAKRVELSGDLLYNLMEINRLYKNMIIETDAQKVQGYNTDVRGFAKNFEAAIAEARNLATDKDRATYQDMEIQAETLRMYGPKFREYVLGGQRDKASQLVFGPMTPVFKAIIKDAQEAVAVAKQDMAASKAIAHEEYVGTRNSMIIAAVVALLVTATFVSWIVYSIMMGLKKIGAATGAMAIGDLDNEISYKLNDEIKDLIKSVDGLRSHLRNITAVSHKISAGDLSEEPKILSDKDVLGKALREVVISERKIAAGMELAAIGDLSYVPEKRSDRDILLISLDRMMDRQHKLAAFVEKMSVGDFSVEPRILSDKDTIGKSCHDLWKVEQHISNVMENMAKGDLSYEPKLRSEADKLAAAVKTLTHSLRDVGEMANRIAGGDLTVSPKPRSDVDVMVQALESMVGRLRGVVSDAFAAANNVSSGSQELSANVEQMSQGATEQAASTEEASASMEEMASNIKQNADNAAQTEKISKQSAKDAEASGDAVNKAVNAMQTIAEKITIVQEIARQTDLLALNAAVEAARAGEHGKGFAVVASEVRKLAERSQTAAAEISGLSGETVRAAQSAGEMLAKLVPDIRKTAELVAEISAACREQDIGASQINEALQQLDKVTQQNASASEEMAATSEELASQSEELQASIAYFRTDEADGQAQAKTPVKRMPVARAGAKQIVKSGAGKVNRGAAAVAEQQARAKGFAIDMSNGRTEDDGFKEYA</sequence>
<evidence type="ECO:0000256" key="6">
    <source>
        <dbReference type="SAM" id="Phobius"/>
    </source>
</evidence>
<accession>A0ABP3Q599</accession>
<protein>
    <recommendedName>
        <fullName evidence="12">Methyl-accepting chemotaxis protein</fullName>
    </recommendedName>
</protein>
<evidence type="ECO:0000256" key="7">
    <source>
        <dbReference type="SAM" id="SignalP"/>
    </source>
</evidence>
<dbReference type="PANTHER" id="PTHR43531">
    <property type="entry name" value="PROTEIN ICFG"/>
    <property type="match status" value="1"/>
</dbReference>
<dbReference type="InterPro" id="IPR004089">
    <property type="entry name" value="MCPsignal_dom"/>
</dbReference>
<dbReference type="InterPro" id="IPR024478">
    <property type="entry name" value="HlyB_4HB_MCP"/>
</dbReference>
<dbReference type="SMART" id="SM00304">
    <property type="entry name" value="HAMP"/>
    <property type="match status" value="2"/>
</dbReference>
<evidence type="ECO:0000256" key="4">
    <source>
        <dbReference type="SAM" id="Coils"/>
    </source>
</evidence>
<keyword evidence="1" id="KW-0145">Chemotaxis</keyword>
<comment type="similarity">
    <text evidence="2">Belongs to the methyl-accepting chemotaxis (MCP) protein family.</text>
</comment>
<evidence type="ECO:0000256" key="3">
    <source>
        <dbReference type="PROSITE-ProRule" id="PRU00284"/>
    </source>
</evidence>
<feature type="transmembrane region" description="Helical" evidence="6">
    <location>
        <begin position="188"/>
        <end position="208"/>
    </location>
</feature>
<dbReference type="Pfam" id="PF00672">
    <property type="entry name" value="HAMP"/>
    <property type="match status" value="2"/>
</dbReference>
<dbReference type="PROSITE" id="PS51257">
    <property type="entry name" value="PROKAR_LIPOPROTEIN"/>
    <property type="match status" value="1"/>
</dbReference>
<evidence type="ECO:0000313" key="10">
    <source>
        <dbReference type="EMBL" id="GAA0580222.1"/>
    </source>
</evidence>
<keyword evidence="6" id="KW-0472">Membrane</keyword>
<evidence type="ECO:0000259" key="8">
    <source>
        <dbReference type="PROSITE" id="PS50111"/>
    </source>
</evidence>
<dbReference type="EMBL" id="BAAADD010000008">
    <property type="protein sequence ID" value="GAA0580222.1"/>
    <property type="molecule type" value="Genomic_DNA"/>
</dbReference>
<dbReference type="Pfam" id="PF00015">
    <property type="entry name" value="MCPsignal"/>
    <property type="match status" value="1"/>
</dbReference>
<dbReference type="InterPro" id="IPR051310">
    <property type="entry name" value="MCP_chemotaxis"/>
</dbReference>
<keyword evidence="11" id="KW-1185">Reference proteome</keyword>
<evidence type="ECO:0008006" key="12">
    <source>
        <dbReference type="Google" id="ProtNLM"/>
    </source>
</evidence>
<dbReference type="SMART" id="SM00283">
    <property type="entry name" value="MA"/>
    <property type="match status" value="1"/>
</dbReference>
<evidence type="ECO:0000256" key="1">
    <source>
        <dbReference type="ARBA" id="ARBA00022500"/>
    </source>
</evidence>
<dbReference type="Pfam" id="PF12729">
    <property type="entry name" value="4HB_MCP_1"/>
    <property type="match status" value="1"/>
</dbReference>
<dbReference type="PANTHER" id="PTHR43531:SF11">
    <property type="entry name" value="METHYL-ACCEPTING CHEMOTAXIS PROTEIN 3"/>
    <property type="match status" value="1"/>
</dbReference>
<dbReference type="InterPro" id="IPR003660">
    <property type="entry name" value="HAMP_dom"/>
</dbReference>
<feature type="region of interest" description="Disordered" evidence="5">
    <location>
        <begin position="506"/>
        <end position="525"/>
    </location>
</feature>
<gene>
    <name evidence="10" type="ORF">GCM10008942_31410</name>
</gene>
<dbReference type="Gene3D" id="6.10.340.10">
    <property type="match status" value="1"/>
</dbReference>
<keyword evidence="3" id="KW-0807">Transducer</keyword>
<dbReference type="SUPFAM" id="SSF58104">
    <property type="entry name" value="Methyl-accepting chemotaxis protein (MCP) signaling domain"/>
    <property type="match status" value="1"/>
</dbReference>
<feature type="domain" description="Methyl-accepting transducer" evidence="8">
    <location>
        <begin position="460"/>
        <end position="675"/>
    </location>
</feature>
<keyword evidence="6" id="KW-1133">Transmembrane helix</keyword>
<feature type="coiled-coil region" evidence="4">
    <location>
        <begin position="646"/>
        <end position="680"/>
    </location>
</feature>
<dbReference type="Proteomes" id="UP001499951">
    <property type="component" value="Unassembled WGS sequence"/>
</dbReference>
<evidence type="ECO:0000256" key="5">
    <source>
        <dbReference type="SAM" id="MobiDB-lite"/>
    </source>
</evidence>
<dbReference type="PROSITE" id="PS50885">
    <property type="entry name" value="HAMP"/>
    <property type="match status" value="2"/>
</dbReference>
<feature type="compositionally biased region" description="Polar residues" evidence="5">
    <location>
        <begin position="470"/>
        <end position="481"/>
    </location>
</feature>
<feature type="signal peptide" evidence="7">
    <location>
        <begin position="1"/>
        <end position="27"/>
    </location>
</feature>
<keyword evidence="6" id="KW-0812">Transmembrane</keyword>
<feature type="compositionally biased region" description="Basic and acidic residues" evidence="5">
    <location>
        <begin position="515"/>
        <end position="525"/>
    </location>
</feature>
<dbReference type="RefSeq" id="WP_208393955.1">
    <property type="nucleotide sequence ID" value="NZ_BAAADD010000008.1"/>
</dbReference>
<name>A0ABP3Q599_9PROT</name>
<feature type="compositionally biased region" description="Low complexity" evidence="5">
    <location>
        <begin position="482"/>
        <end position="500"/>
    </location>
</feature>
<feature type="chain" id="PRO_5045431123" description="Methyl-accepting chemotaxis protein" evidence="7">
    <location>
        <begin position="28"/>
        <end position="759"/>
    </location>
</feature>
<dbReference type="InterPro" id="IPR004090">
    <property type="entry name" value="Chemotax_Me-accpt_rcpt"/>
</dbReference>
<keyword evidence="7" id="KW-0732">Signal</keyword>
<reference evidence="11" key="1">
    <citation type="journal article" date="2019" name="Int. J. Syst. Evol. Microbiol.">
        <title>The Global Catalogue of Microorganisms (GCM) 10K type strain sequencing project: providing services to taxonomists for standard genome sequencing and annotation.</title>
        <authorList>
            <consortium name="The Broad Institute Genomics Platform"/>
            <consortium name="The Broad Institute Genome Sequencing Center for Infectious Disease"/>
            <person name="Wu L."/>
            <person name="Ma J."/>
        </authorList>
    </citation>
    <scope>NUCLEOTIDE SEQUENCE [LARGE SCALE GENOMIC DNA]</scope>
    <source>
        <strain evidence="11">JCM 15089</strain>
    </source>
</reference>
<keyword evidence="4" id="KW-0175">Coiled coil</keyword>
<dbReference type="Gene3D" id="1.10.287.950">
    <property type="entry name" value="Methyl-accepting chemotaxis protein"/>
    <property type="match status" value="1"/>
</dbReference>
<dbReference type="PROSITE" id="PS50111">
    <property type="entry name" value="CHEMOTAXIS_TRANSDUC_2"/>
    <property type="match status" value="1"/>
</dbReference>
<evidence type="ECO:0000313" key="11">
    <source>
        <dbReference type="Proteomes" id="UP001499951"/>
    </source>
</evidence>
<evidence type="ECO:0000256" key="2">
    <source>
        <dbReference type="ARBA" id="ARBA00029447"/>
    </source>
</evidence>
<feature type="domain" description="HAMP" evidence="9">
    <location>
        <begin position="405"/>
        <end position="455"/>
    </location>
</feature>
<comment type="caution">
    <text evidence="10">The sequence shown here is derived from an EMBL/GenBank/DDBJ whole genome shotgun (WGS) entry which is preliminary data.</text>
</comment>
<feature type="region of interest" description="Disordered" evidence="5">
    <location>
        <begin position="470"/>
        <end position="500"/>
    </location>
</feature>
<proteinExistence type="inferred from homology"/>